<proteinExistence type="predicted"/>
<keyword evidence="4" id="KW-1185">Reference proteome</keyword>
<dbReference type="PANTHER" id="PTHR13696">
    <property type="entry name" value="P-LOOP CONTAINING NUCLEOSIDE TRIPHOSPHATE HYDROLASE"/>
    <property type="match status" value="1"/>
</dbReference>
<dbReference type="PANTHER" id="PTHR13696:SF52">
    <property type="entry name" value="PARA FAMILY PROTEIN CT_582"/>
    <property type="match status" value="1"/>
</dbReference>
<organism evidence="3 4">
    <name type="scientific">Streptomyces prasinus</name>
    <dbReference type="NCBI Taxonomy" id="67345"/>
    <lineage>
        <taxon>Bacteria</taxon>
        <taxon>Bacillati</taxon>
        <taxon>Actinomycetota</taxon>
        <taxon>Actinomycetes</taxon>
        <taxon>Kitasatosporales</taxon>
        <taxon>Streptomycetaceae</taxon>
        <taxon>Streptomyces</taxon>
    </lineage>
</organism>
<evidence type="ECO:0000256" key="1">
    <source>
        <dbReference type="SAM" id="MobiDB-lite"/>
    </source>
</evidence>
<dbReference type="NCBIfam" id="NF047398">
    <property type="entry name" value="AAA_KGGVGR"/>
    <property type="match status" value="1"/>
</dbReference>
<dbReference type="InterPro" id="IPR050678">
    <property type="entry name" value="DNA_Partitioning_ATPase"/>
</dbReference>
<dbReference type="InterPro" id="IPR027417">
    <property type="entry name" value="P-loop_NTPase"/>
</dbReference>
<dbReference type="Proteomes" id="UP000326041">
    <property type="component" value="Chromosome"/>
</dbReference>
<dbReference type="SUPFAM" id="SSF52540">
    <property type="entry name" value="P-loop containing nucleoside triphosphate hydrolases"/>
    <property type="match status" value="1"/>
</dbReference>
<gene>
    <name evidence="3" type="ORF">CP972_15500</name>
</gene>
<evidence type="ECO:0000259" key="2">
    <source>
        <dbReference type="Pfam" id="PF13614"/>
    </source>
</evidence>
<dbReference type="Gene3D" id="3.40.50.300">
    <property type="entry name" value="P-loop containing nucleotide triphosphate hydrolases"/>
    <property type="match status" value="1"/>
</dbReference>
<evidence type="ECO:0000313" key="4">
    <source>
        <dbReference type="Proteomes" id="UP000326041"/>
    </source>
</evidence>
<sequence length="900" mass="99237">MADKLFTWVDVDSHLAEAAVRGEWPHWLLEADAWWDALELSVRPGTSGGEVREFLDYQFGLESAVHGEEGLELLLDRPASHTPHSLPVRLTETADAPQVTRRPKLNERRVTSALSEPLPRPASPGLPGDRQIIAFHSFKGGVGRTLHAVALADLLASRGQHVLLVDADLEAPGITWMYQAQGGRCDIAYDDVLALLHSSTDGEPTDAVQIAAAYLPNQEVSRHAGKGRVTILPSSRRTMLGPPRIGPSDLLTEDRSPYFLSESLAALAVAAEADVIVLDLRAGASELSAPVLLDPRVTRVFVSTISSQSLHGTEAMIHQVGTRAPARVGMDPAPGAIVTQYRLDLHDGHADEAKTLLSNALSQAIALPVDDGTAEHDKDHLAVDEQVLTEPVLSPFREELLALPDSWDAVVDVMRRCGLPRLVAEFAPSAMLVPHRPDENPEVLGRRRSDLAEFTGALLKREPFGADPDSDFFTIEPTRRLIAAHRTDLPITVVTGEAGTGKTFTFARMCAAGTWDAFAETAGVTVQQSARFVPVLAPPDAPDSIWDADPHPAEAEGLWEESPWEQTPAGPERRDRILAFIESSSRHPSAESMGFWRERWLTCLAMAAGAPDDADPMEYLLRHEALFLVDGLDEWLHRRDEAWASVAFMSLVGMIPQSLRKLRKQSLGLVIFTRPTAEMERALKGPVNRDGRTLRGRSPFELHWTTEDALKLALWLSVRSGAVPVPEEPITDLEEEETARCLLPLWGLRMGSDDSREAWTDRWFASALADAHERVQPRDVVRFLHAAAVTSADDGRWSDRVLTPSGMRQALSDCGALKIKELQHRFPHVWDLLRTLAHHAVDEQPPYFGGDLGLNHRAIRKLQDWGALSRTPDGRYQLPELYRLALGIRTEGRSRTIPSR</sequence>
<accession>A0ABX6B7T3</accession>
<evidence type="ECO:0000313" key="3">
    <source>
        <dbReference type="EMBL" id="QEV10292.1"/>
    </source>
</evidence>
<dbReference type="EMBL" id="CP023697">
    <property type="protein sequence ID" value="QEV10292.1"/>
    <property type="molecule type" value="Genomic_DNA"/>
</dbReference>
<dbReference type="InterPro" id="IPR025669">
    <property type="entry name" value="AAA_dom"/>
</dbReference>
<protein>
    <recommendedName>
        <fullName evidence="2">AAA domain-containing protein</fullName>
    </recommendedName>
</protein>
<feature type="region of interest" description="Disordered" evidence="1">
    <location>
        <begin position="92"/>
        <end position="125"/>
    </location>
</feature>
<feature type="domain" description="AAA" evidence="2">
    <location>
        <begin position="131"/>
        <end position="170"/>
    </location>
</feature>
<name>A0ABX6B7T3_9ACTN</name>
<reference evidence="3 4" key="1">
    <citation type="submission" date="2017-09" db="EMBL/GenBank/DDBJ databases">
        <authorList>
            <person name="Lee N."/>
            <person name="Cho B.-K."/>
        </authorList>
    </citation>
    <scope>NUCLEOTIDE SEQUENCE [LARGE SCALE GENOMIC DNA]</scope>
    <source>
        <strain evidence="3 4">ATCC 13879</strain>
    </source>
</reference>
<dbReference type="Pfam" id="PF13614">
    <property type="entry name" value="AAA_31"/>
    <property type="match status" value="1"/>
</dbReference>